<protein>
    <recommendedName>
        <fullName evidence="2">Serine aminopeptidase S33 domain-containing protein</fullName>
    </recommendedName>
</protein>
<dbReference type="InterPro" id="IPR050266">
    <property type="entry name" value="AB_hydrolase_sf"/>
</dbReference>
<dbReference type="SUPFAM" id="SSF53474">
    <property type="entry name" value="alpha/beta-Hydrolases"/>
    <property type="match status" value="1"/>
</dbReference>
<dbReference type="GO" id="GO:0047372">
    <property type="term" value="F:monoacylglycerol lipase activity"/>
    <property type="evidence" value="ECO:0007669"/>
    <property type="project" value="TreeGrafter"/>
</dbReference>
<dbReference type="GO" id="GO:0016020">
    <property type="term" value="C:membrane"/>
    <property type="evidence" value="ECO:0007669"/>
    <property type="project" value="TreeGrafter"/>
</dbReference>
<keyword evidence="1" id="KW-0812">Transmembrane</keyword>
<dbReference type="AlphaFoldDB" id="A0A381YA94"/>
<organism evidence="3">
    <name type="scientific">marine metagenome</name>
    <dbReference type="NCBI Taxonomy" id="408172"/>
    <lineage>
        <taxon>unclassified sequences</taxon>
        <taxon>metagenomes</taxon>
        <taxon>ecological metagenomes</taxon>
    </lineage>
</organism>
<dbReference type="InterPro" id="IPR022742">
    <property type="entry name" value="Hydrolase_4"/>
</dbReference>
<dbReference type="InterPro" id="IPR029058">
    <property type="entry name" value="AB_hydrolase_fold"/>
</dbReference>
<name>A0A381YA94_9ZZZZ</name>
<dbReference type="Gene3D" id="3.40.50.1820">
    <property type="entry name" value="alpha/beta hydrolase"/>
    <property type="match status" value="1"/>
</dbReference>
<keyword evidence="1" id="KW-0472">Membrane</keyword>
<keyword evidence="1" id="KW-1133">Transmembrane helix</keyword>
<proteinExistence type="predicted"/>
<evidence type="ECO:0000256" key="1">
    <source>
        <dbReference type="SAM" id="Phobius"/>
    </source>
</evidence>
<dbReference type="PANTHER" id="PTHR43798">
    <property type="entry name" value="MONOACYLGLYCEROL LIPASE"/>
    <property type="match status" value="1"/>
</dbReference>
<sequence>MMVLTEYIKSYSFIKQIRVFLKYKKIKTFLKYKNYFIFLCFVYFLWRLRNLTKRRYRNLIRINKDKRYLATSFGNVAYISYSPVGIKPKGLIVLIHGFSGCSENMRRLYKVFVRKGYCVICFDCYGRGCSDATEYPNSPDIFCSMISQGLFALQVRTKVHIVGYSMGAISAGEFCKTFPHLTNTLTLIAPAGVYTNMSFVVKHLSFFPLGEIFVNLIGYFLLKKHYRESSGKNYNGSVENLRKYHCNIKGYFSSLLSSVRHMPWDNYDYSTINVPKHVIYSDDDEVVQLNSNNLSQLGKITFDKVSGASHSRLISIDSANKVIDFIENS</sequence>
<dbReference type="PANTHER" id="PTHR43798:SF33">
    <property type="entry name" value="HYDROLASE, PUTATIVE (AFU_ORTHOLOGUE AFUA_2G14860)-RELATED"/>
    <property type="match status" value="1"/>
</dbReference>
<dbReference type="GO" id="GO:0046464">
    <property type="term" value="P:acylglycerol catabolic process"/>
    <property type="evidence" value="ECO:0007669"/>
    <property type="project" value="TreeGrafter"/>
</dbReference>
<dbReference type="Pfam" id="PF12146">
    <property type="entry name" value="Hydrolase_4"/>
    <property type="match status" value="1"/>
</dbReference>
<feature type="domain" description="Serine aminopeptidase S33" evidence="2">
    <location>
        <begin position="87"/>
        <end position="290"/>
    </location>
</feature>
<evidence type="ECO:0000313" key="3">
    <source>
        <dbReference type="EMBL" id="SVA74036.1"/>
    </source>
</evidence>
<dbReference type="EMBL" id="UINC01017767">
    <property type="protein sequence ID" value="SVA74036.1"/>
    <property type="molecule type" value="Genomic_DNA"/>
</dbReference>
<accession>A0A381YA94</accession>
<feature type="transmembrane region" description="Helical" evidence="1">
    <location>
        <begin position="32"/>
        <end position="48"/>
    </location>
</feature>
<reference evidence="3" key="1">
    <citation type="submission" date="2018-05" db="EMBL/GenBank/DDBJ databases">
        <authorList>
            <person name="Lanie J.A."/>
            <person name="Ng W.-L."/>
            <person name="Kazmierczak K.M."/>
            <person name="Andrzejewski T.M."/>
            <person name="Davidsen T.M."/>
            <person name="Wayne K.J."/>
            <person name="Tettelin H."/>
            <person name="Glass J.I."/>
            <person name="Rusch D."/>
            <person name="Podicherti R."/>
            <person name="Tsui H.-C.T."/>
            <person name="Winkler M.E."/>
        </authorList>
    </citation>
    <scope>NUCLEOTIDE SEQUENCE</scope>
</reference>
<evidence type="ECO:0000259" key="2">
    <source>
        <dbReference type="Pfam" id="PF12146"/>
    </source>
</evidence>
<gene>
    <name evidence="3" type="ORF">METZ01_LOCUS126890</name>
</gene>